<gene>
    <name evidence="1" type="ORF">HMPREF0204_12618</name>
</gene>
<dbReference type="Proteomes" id="UP000002969">
    <property type="component" value="Unassembled WGS sequence"/>
</dbReference>
<organism evidence="1 2">
    <name type="scientific">Chryseobacterium gleum ATCC 35910</name>
    <dbReference type="NCBI Taxonomy" id="525257"/>
    <lineage>
        <taxon>Bacteria</taxon>
        <taxon>Pseudomonadati</taxon>
        <taxon>Bacteroidota</taxon>
        <taxon>Flavobacteriia</taxon>
        <taxon>Flavobacteriales</taxon>
        <taxon>Weeksellaceae</taxon>
        <taxon>Chryseobacterium group</taxon>
        <taxon>Chryseobacterium</taxon>
    </lineage>
</organism>
<evidence type="ECO:0000313" key="1">
    <source>
        <dbReference type="EMBL" id="EFK33550.1"/>
    </source>
</evidence>
<name>A0ABN0AKK4_CHRGE</name>
<sequence length="56" mass="6482">MIIITQLFVMISKQYLSKKVLSLNANSGPPQLFKTIKTNKLNNIPPTYLKKYKNKK</sequence>
<evidence type="ECO:0000313" key="2">
    <source>
        <dbReference type="Proteomes" id="UP000002969"/>
    </source>
</evidence>
<comment type="caution">
    <text evidence="1">The sequence shown here is derived from an EMBL/GenBank/DDBJ whole genome shotgun (WGS) entry which is preliminary data.</text>
</comment>
<proteinExistence type="predicted"/>
<keyword evidence="2" id="KW-1185">Reference proteome</keyword>
<reference evidence="1" key="1">
    <citation type="submission" date="2010-06" db="EMBL/GenBank/DDBJ databases">
        <authorList>
            <person name="Muzny D."/>
            <person name="Qin X."/>
            <person name="Buhay C."/>
            <person name="Dugan-Rocha S."/>
            <person name="Ding Y."/>
            <person name="Chen G."/>
            <person name="Hawes A."/>
            <person name="Holder M."/>
            <person name="Jhangiani S."/>
            <person name="Johnson A."/>
            <person name="Khan Z."/>
            <person name="Li Z."/>
            <person name="Liu W."/>
            <person name="Liu X."/>
            <person name="Perez L."/>
            <person name="Shen H."/>
            <person name="Wang Q."/>
            <person name="Watt J."/>
            <person name="Xi L."/>
            <person name="Xin Y."/>
            <person name="Zhou J."/>
            <person name="Deng J."/>
            <person name="Jiang H."/>
            <person name="Liu Y."/>
            <person name="Qu J."/>
            <person name="Song X.-Z."/>
            <person name="Zhang L."/>
            <person name="Villasana D."/>
            <person name="Johnson A."/>
            <person name="Liu J."/>
            <person name="Liyanage D."/>
            <person name="Lorensuhewa L."/>
            <person name="Robinson T."/>
            <person name="Song A."/>
            <person name="Song B.-B."/>
            <person name="Dinh H."/>
            <person name="Thornton R."/>
            <person name="Coyle M."/>
            <person name="Francisco L."/>
            <person name="Jackson L."/>
            <person name="Javaid M."/>
            <person name="Korchina V."/>
            <person name="Kovar C."/>
            <person name="Mata R."/>
            <person name="Mathew T."/>
            <person name="Ngo R."/>
            <person name="Nguyen L."/>
            <person name="Nguyen N."/>
            <person name="Okwuonu G."/>
            <person name="Ongeri F."/>
            <person name="Pham C."/>
            <person name="Simmons D."/>
            <person name="Wilczek-Boney K."/>
            <person name="Hale W."/>
            <person name="Jakkamsetti A."/>
            <person name="Pham P."/>
            <person name="Ruth R."/>
            <person name="San Lucas F."/>
            <person name="Warren J."/>
            <person name="Zhang J."/>
            <person name="Zhao Z."/>
            <person name="Zhou C."/>
            <person name="Zhu D."/>
            <person name="Lee S."/>
            <person name="Bess C."/>
            <person name="Blankenburg K."/>
            <person name="Forbes L."/>
            <person name="Fu Q."/>
            <person name="Gubbala S."/>
            <person name="Hirani K."/>
            <person name="Jayaseelan J.C."/>
            <person name="Lara F."/>
            <person name="Munidasa M."/>
            <person name="Palculict T."/>
            <person name="Patil S."/>
            <person name="Pu L.-L."/>
            <person name="Saada N."/>
            <person name="Tang L."/>
            <person name="Weissenberger G."/>
            <person name="Zhu Y."/>
            <person name="Hemphill L."/>
            <person name="Shang Y."/>
            <person name="Youmans B."/>
            <person name="Ayvaz T."/>
            <person name="Ross M."/>
            <person name="Santibanez J."/>
            <person name="Aqrawi P."/>
            <person name="Gross S."/>
            <person name="Joshi V."/>
            <person name="Fowler G."/>
            <person name="Nazareth L."/>
            <person name="Reid J."/>
            <person name="Worley K."/>
            <person name="Petrosino J."/>
            <person name="Highlander S."/>
            <person name="Gibbs R."/>
        </authorList>
    </citation>
    <scope>NUCLEOTIDE SEQUENCE [LARGE SCALE GENOMIC DNA]</scope>
    <source>
        <strain evidence="1">ATCC 35910</strain>
    </source>
</reference>
<accession>A0ABN0AKK4</accession>
<dbReference type="EMBL" id="ACKQ02000007">
    <property type="protein sequence ID" value="EFK33550.1"/>
    <property type="molecule type" value="Genomic_DNA"/>
</dbReference>
<protein>
    <submittedName>
        <fullName evidence="1">Uncharacterized protein</fullName>
    </submittedName>
</protein>